<dbReference type="EMBL" id="CM010719">
    <property type="protein sequence ID" value="RZC61946.1"/>
    <property type="molecule type" value="Genomic_DNA"/>
</dbReference>
<organism evidence="1 2">
    <name type="scientific">Papaver somniferum</name>
    <name type="common">Opium poppy</name>
    <dbReference type="NCBI Taxonomy" id="3469"/>
    <lineage>
        <taxon>Eukaryota</taxon>
        <taxon>Viridiplantae</taxon>
        <taxon>Streptophyta</taxon>
        <taxon>Embryophyta</taxon>
        <taxon>Tracheophyta</taxon>
        <taxon>Spermatophyta</taxon>
        <taxon>Magnoliopsida</taxon>
        <taxon>Ranunculales</taxon>
        <taxon>Papaveraceae</taxon>
        <taxon>Papaveroideae</taxon>
        <taxon>Papaver</taxon>
    </lineage>
</organism>
<proteinExistence type="predicted"/>
<dbReference type="Proteomes" id="UP000316621">
    <property type="component" value="Chromosome 5"/>
</dbReference>
<evidence type="ECO:0000313" key="1">
    <source>
        <dbReference type="EMBL" id="RZC61946.1"/>
    </source>
</evidence>
<reference evidence="1 2" key="1">
    <citation type="journal article" date="2018" name="Science">
        <title>The opium poppy genome and morphinan production.</title>
        <authorList>
            <person name="Guo L."/>
            <person name="Winzer T."/>
            <person name="Yang X."/>
            <person name="Li Y."/>
            <person name="Ning Z."/>
            <person name="He Z."/>
            <person name="Teodor R."/>
            <person name="Lu Y."/>
            <person name="Bowser T.A."/>
            <person name="Graham I.A."/>
            <person name="Ye K."/>
        </authorList>
    </citation>
    <scope>NUCLEOTIDE SEQUENCE [LARGE SCALE GENOMIC DNA]</scope>
    <source>
        <strain evidence="2">cv. HN1</strain>
        <tissue evidence="1">Leaves</tissue>
    </source>
</reference>
<evidence type="ECO:0000313" key="2">
    <source>
        <dbReference type="Proteomes" id="UP000316621"/>
    </source>
</evidence>
<protein>
    <submittedName>
        <fullName evidence="1">Uncharacterized protein</fullName>
    </submittedName>
</protein>
<sequence length="88" mass="9758">MPLPTIFVSFRTSDGRQQACKKLGILQLCIFEVADFQLTDPFLVLGSCHTSSSSYHLSVLPNSSEATRLPQTELDFSISKSLDSNYDL</sequence>
<gene>
    <name evidence="1" type="ORF">C5167_023707</name>
</gene>
<accession>A0A4Y7JN16</accession>
<dbReference type="Gramene" id="RZC61946">
    <property type="protein sequence ID" value="RZC61946"/>
    <property type="gene ID" value="C5167_023707"/>
</dbReference>
<dbReference type="AlphaFoldDB" id="A0A4Y7JN16"/>
<keyword evidence="2" id="KW-1185">Reference proteome</keyword>
<name>A0A4Y7JN16_PAPSO</name>